<gene>
    <name evidence="1" type="ORF">A0U89_13775</name>
</gene>
<proteinExistence type="predicted"/>
<keyword evidence="1" id="KW-0614">Plasmid</keyword>
<reference evidence="1 2" key="1">
    <citation type="journal article" date="2016" name="Microb. Cell Fact.">
        <title>Dissection of exopolysaccharide biosynthesis in Kozakia baliensis.</title>
        <authorList>
            <person name="Brandt J.U."/>
            <person name="Jakob F."/>
            <person name="Behr J."/>
            <person name="Geissler A.J."/>
            <person name="Vogel R.F."/>
        </authorList>
    </citation>
    <scope>NUCLEOTIDE SEQUENCE [LARGE SCALE GENOMIC DNA]</scope>
    <source>
        <strain evidence="1 2">DSM 14400</strain>
        <plasmid evidence="2">Plasmid pkb14400_1</plasmid>
    </source>
</reference>
<sequence>MRRQSVMRAIDAISATRARAALDPLGMKLGQEVGRRTAEQAGLDHHLVKMPCFRGGIEPDQVGAVGK</sequence>
<dbReference type="AlphaFoldDB" id="A0A1D8UXP7"/>
<dbReference type="EMBL" id="CP014675">
    <property type="protein sequence ID" value="AOX18389.1"/>
    <property type="molecule type" value="Genomic_DNA"/>
</dbReference>
<accession>A0A1D8UXP7</accession>
<geneLocation type="plasmid" evidence="2">
    <name>pkb14400_1</name>
</geneLocation>
<dbReference type="KEGG" id="kba:A0U89_13775"/>
<name>A0A1D8UXP7_9PROT</name>
<protein>
    <submittedName>
        <fullName evidence="1">Uncharacterized protein</fullName>
    </submittedName>
</protein>
<dbReference type="Proteomes" id="UP000179145">
    <property type="component" value="Plasmid pKB14400_1"/>
</dbReference>
<evidence type="ECO:0000313" key="2">
    <source>
        <dbReference type="Proteomes" id="UP000179145"/>
    </source>
</evidence>
<keyword evidence="2" id="KW-1185">Reference proteome</keyword>
<organism evidence="1 2">
    <name type="scientific">Kozakia baliensis</name>
    <dbReference type="NCBI Taxonomy" id="153496"/>
    <lineage>
        <taxon>Bacteria</taxon>
        <taxon>Pseudomonadati</taxon>
        <taxon>Pseudomonadota</taxon>
        <taxon>Alphaproteobacteria</taxon>
        <taxon>Acetobacterales</taxon>
        <taxon>Acetobacteraceae</taxon>
        <taxon>Kozakia</taxon>
    </lineage>
</organism>
<evidence type="ECO:0000313" key="1">
    <source>
        <dbReference type="EMBL" id="AOX18389.1"/>
    </source>
</evidence>